<comment type="catalytic activity">
    <reaction evidence="4 5">
        <text>an aliphatic primary amide = an aliphatic nitrile + H2O</text>
        <dbReference type="Rhea" id="RHEA:12673"/>
        <dbReference type="ChEBI" id="CHEBI:15377"/>
        <dbReference type="ChEBI" id="CHEBI:65285"/>
        <dbReference type="ChEBI" id="CHEBI:80291"/>
        <dbReference type="EC" id="4.2.1.84"/>
    </reaction>
</comment>
<dbReference type="RefSeq" id="WP_187078901.1">
    <property type="nucleotide sequence ID" value="NZ_JACORT010000015.1"/>
</dbReference>
<dbReference type="GO" id="GO:0046914">
    <property type="term" value="F:transition metal ion binding"/>
    <property type="evidence" value="ECO:0007669"/>
    <property type="project" value="InterPro"/>
</dbReference>
<gene>
    <name evidence="9" type="primary">nthB</name>
    <name evidence="9" type="ORF">H8N03_24675</name>
</gene>
<dbReference type="Gene3D" id="2.30.30.50">
    <property type="match status" value="1"/>
</dbReference>
<dbReference type="EC" id="4.2.1.84" evidence="5"/>
<evidence type="ECO:0000313" key="10">
    <source>
        <dbReference type="Proteomes" id="UP000608513"/>
    </source>
</evidence>
<evidence type="ECO:0000256" key="1">
    <source>
        <dbReference type="ARBA" id="ARBA00004042"/>
    </source>
</evidence>
<dbReference type="InterPro" id="IPR049054">
    <property type="entry name" value="CN_hydtase_beta-like_N"/>
</dbReference>
<keyword evidence="10" id="KW-1185">Reference proteome</keyword>
<comment type="similarity">
    <text evidence="2 5">Belongs to the nitrile hydratase subunit beta family.</text>
</comment>
<keyword evidence="3 5" id="KW-0456">Lyase</keyword>
<name>A0A923MYR5_9BURK</name>
<dbReference type="Pfam" id="PF21006">
    <property type="entry name" value="NHase_beta_N"/>
    <property type="match status" value="1"/>
</dbReference>
<evidence type="ECO:0000256" key="3">
    <source>
        <dbReference type="ARBA" id="ARBA00023239"/>
    </source>
</evidence>
<feature type="region of interest" description="Disordered" evidence="6">
    <location>
        <begin position="1"/>
        <end position="21"/>
    </location>
</feature>
<accession>A0A923MYR5</accession>
<comment type="function">
    <text evidence="1 5">NHase catalyzes the hydration of various nitrile compounds to the corresponding amides.</text>
</comment>
<evidence type="ECO:0000256" key="2">
    <source>
        <dbReference type="ARBA" id="ARBA00009098"/>
    </source>
</evidence>
<dbReference type="PIRSF" id="PIRSF001427">
    <property type="entry name" value="NHase_beta"/>
    <property type="match status" value="1"/>
</dbReference>
<dbReference type="SUPFAM" id="SSF50090">
    <property type="entry name" value="Electron transport accessory proteins"/>
    <property type="match status" value="1"/>
</dbReference>
<evidence type="ECO:0000259" key="7">
    <source>
        <dbReference type="Pfam" id="PF02211"/>
    </source>
</evidence>
<dbReference type="InterPro" id="IPR042262">
    <property type="entry name" value="CN_hydtase_beta_C"/>
</dbReference>
<comment type="caution">
    <text evidence="9">The sequence shown here is derived from an EMBL/GenBank/DDBJ whole genome shotgun (WGS) entry which is preliminary data.</text>
</comment>
<sequence length="219" mass="23765">MSYETHADLGGQAGHGPVVPEPEDLRFHADWERDALAIVLAMGATGSWNIDMSRAARETLPDYAQRSYYQIWLAALEKLMAERGQVLPDEVAAARMLHPPVPVARVLQAADVAAALARGSPVARTDGPAPRFAPGEAVRTRAHAVPHHTRLPGYARGKRGVVEKVHGNHVFADAHAQGLGEQPQPLYTVVFEARELWGDDAAPGLRVSIDAWEPYLQPA</sequence>
<dbReference type="InterPro" id="IPR008990">
    <property type="entry name" value="Elect_transpt_acc-like_dom_sf"/>
</dbReference>
<organism evidence="9 10">
    <name type="scientific">Ramlibacter cellulosilyticus</name>
    <dbReference type="NCBI Taxonomy" id="2764187"/>
    <lineage>
        <taxon>Bacteria</taxon>
        <taxon>Pseudomonadati</taxon>
        <taxon>Pseudomonadota</taxon>
        <taxon>Betaproteobacteria</taxon>
        <taxon>Burkholderiales</taxon>
        <taxon>Comamonadaceae</taxon>
        <taxon>Ramlibacter</taxon>
    </lineage>
</organism>
<dbReference type="InterPro" id="IPR003168">
    <property type="entry name" value="Nitrile_hydratase_bsu"/>
</dbReference>
<evidence type="ECO:0000259" key="8">
    <source>
        <dbReference type="Pfam" id="PF21006"/>
    </source>
</evidence>
<protein>
    <recommendedName>
        <fullName evidence="5">Nitrile hydratase subunit beta</fullName>
        <shortName evidence="5">NHase</shortName>
        <ecNumber evidence="5">4.2.1.84</ecNumber>
    </recommendedName>
</protein>
<evidence type="ECO:0000256" key="6">
    <source>
        <dbReference type="SAM" id="MobiDB-lite"/>
    </source>
</evidence>
<dbReference type="Proteomes" id="UP000608513">
    <property type="component" value="Unassembled WGS sequence"/>
</dbReference>
<dbReference type="AlphaFoldDB" id="A0A923MYR5"/>
<dbReference type="NCBIfam" id="TIGR03888">
    <property type="entry name" value="nitrile_beta"/>
    <property type="match status" value="1"/>
</dbReference>
<dbReference type="EMBL" id="JACORT010000015">
    <property type="protein sequence ID" value="MBC5786157.1"/>
    <property type="molecule type" value="Genomic_DNA"/>
</dbReference>
<dbReference type="Gene3D" id="1.10.472.20">
    <property type="entry name" value="Nitrile hydratase, beta subunit"/>
    <property type="match status" value="1"/>
</dbReference>
<feature type="domain" description="Nitrile hydratase beta subunit-like N-terminal" evidence="8">
    <location>
        <begin position="5"/>
        <end position="110"/>
    </location>
</feature>
<evidence type="ECO:0000256" key="5">
    <source>
        <dbReference type="PIRNR" id="PIRNR001427"/>
    </source>
</evidence>
<feature type="domain" description="Nitrile hydratase beta subunit" evidence="7">
    <location>
        <begin position="126"/>
        <end position="217"/>
    </location>
</feature>
<evidence type="ECO:0000256" key="4">
    <source>
        <dbReference type="ARBA" id="ARBA00044877"/>
    </source>
</evidence>
<evidence type="ECO:0000313" key="9">
    <source>
        <dbReference type="EMBL" id="MBC5786157.1"/>
    </source>
</evidence>
<dbReference type="InterPro" id="IPR024690">
    <property type="entry name" value="CN_hydtase_beta_dom_C"/>
</dbReference>
<dbReference type="Pfam" id="PF02211">
    <property type="entry name" value="NHase_beta_C"/>
    <property type="match status" value="1"/>
</dbReference>
<dbReference type="GO" id="GO:0018822">
    <property type="term" value="F:nitrile hydratase activity"/>
    <property type="evidence" value="ECO:0007669"/>
    <property type="project" value="UniProtKB-EC"/>
</dbReference>
<reference evidence="9" key="1">
    <citation type="submission" date="2020-08" db="EMBL/GenBank/DDBJ databases">
        <title>Ramlibacter sp. USB13 16S ribosomal RNA gene genome sequencing and assembly.</title>
        <authorList>
            <person name="Kang M."/>
        </authorList>
    </citation>
    <scope>NUCLEOTIDE SEQUENCE</scope>
    <source>
        <strain evidence="9">USB13</strain>
    </source>
</reference>
<proteinExistence type="inferred from homology"/>